<dbReference type="InterPro" id="IPR010982">
    <property type="entry name" value="Lambda_DNA-bd_dom_sf"/>
</dbReference>
<dbReference type="SUPFAM" id="SSF47413">
    <property type="entry name" value="lambda repressor-like DNA-binding domains"/>
    <property type="match status" value="1"/>
</dbReference>
<dbReference type="EMBL" id="FORR01000002">
    <property type="protein sequence ID" value="SFI89760.1"/>
    <property type="molecule type" value="Genomic_DNA"/>
</dbReference>
<evidence type="ECO:0000313" key="6">
    <source>
        <dbReference type="Proteomes" id="UP000199545"/>
    </source>
</evidence>
<dbReference type="InterPro" id="IPR011990">
    <property type="entry name" value="TPR-like_helical_dom_sf"/>
</dbReference>
<dbReference type="SUPFAM" id="SSF48452">
    <property type="entry name" value="TPR-like"/>
    <property type="match status" value="2"/>
</dbReference>
<dbReference type="Gene3D" id="1.25.40.10">
    <property type="entry name" value="Tetratricopeptide repeat domain"/>
    <property type="match status" value="2"/>
</dbReference>
<dbReference type="SMART" id="SM00028">
    <property type="entry name" value="TPR"/>
    <property type="match status" value="6"/>
</dbReference>
<name>A0A1I3LYY1_9BACL</name>
<dbReference type="CDD" id="cd00093">
    <property type="entry name" value="HTH_XRE"/>
    <property type="match status" value="1"/>
</dbReference>
<gene>
    <name evidence="5" type="ORF">SAMN05421852_102372</name>
</gene>
<dbReference type="PANTHER" id="PTHR44858:SF1">
    <property type="entry name" value="UDP-N-ACETYLGLUCOSAMINE--PEPTIDE N-ACETYLGLUCOSAMINYLTRANSFERASE SPINDLY-RELATED"/>
    <property type="match status" value="1"/>
</dbReference>
<proteinExistence type="predicted"/>
<dbReference type="RefSeq" id="WP_093228236.1">
    <property type="nucleotide sequence ID" value="NZ_FORR01000002.1"/>
</dbReference>
<dbReference type="PROSITE" id="PS50943">
    <property type="entry name" value="HTH_CROC1"/>
    <property type="match status" value="1"/>
</dbReference>
<evidence type="ECO:0000256" key="1">
    <source>
        <dbReference type="ARBA" id="ARBA00022737"/>
    </source>
</evidence>
<dbReference type="Pfam" id="PF01381">
    <property type="entry name" value="HTH_3"/>
    <property type="match status" value="1"/>
</dbReference>
<evidence type="ECO:0000256" key="2">
    <source>
        <dbReference type="ARBA" id="ARBA00022803"/>
    </source>
</evidence>
<dbReference type="SMART" id="SM00530">
    <property type="entry name" value="HTH_XRE"/>
    <property type="match status" value="1"/>
</dbReference>
<protein>
    <submittedName>
        <fullName evidence="5">Tetratricopeptide repeat-containing protein</fullName>
    </submittedName>
</protein>
<dbReference type="STRING" id="46223.SAMN05421852_102372"/>
<evidence type="ECO:0000313" key="5">
    <source>
        <dbReference type="EMBL" id="SFI89760.1"/>
    </source>
</evidence>
<dbReference type="Pfam" id="PF13181">
    <property type="entry name" value="TPR_8"/>
    <property type="match status" value="2"/>
</dbReference>
<feature type="repeat" description="TPR" evidence="3">
    <location>
        <begin position="320"/>
        <end position="353"/>
    </location>
</feature>
<evidence type="ECO:0000256" key="3">
    <source>
        <dbReference type="PROSITE-ProRule" id="PRU00339"/>
    </source>
</evidence>
<dbReference type="Gene3D" id="1.10.260.40">
    <property type="entry name" value="lambda repressor-like DNA-binding domains"/>
    <property type="match status" value="1"/>
</dbReference>
<dbReference type="InterPro" id="IPR050498">
    <property type="entry name" value="Ycf3"/>
</dbReference>
<dbReference type="OrthoDB" id="2985637at2"/>
<dbReference type="Proteomes" id="UP000199545">
    <property type="component" value="Unassembled WGS sequence"/>
</dbReference>
<dbReference type="InterPro" id="IPR001387">
    <property type="entry name" value="Cro/C1-type_HTH"/>
</dbReference>
<evidence type="ECO:0000259" key="4">
    <source>
        <dbReference type="PROSITE" id="PS50943"/>
    </source>
</evidence>
<keyword evidence="6" id="KW-1185">Reference proteome</keyword>
<dbReference type="InterPro" id="IPR019734">
    <property type="entry name" value="TPR_rpt"/>
</dbReference>
<dbReference type="AlphaFoldDB" id="A0A1I3LYY1"/>
<dbReference type="GO" id="GO:0003677">
    <property type="term" value="F:DNA binding"/>
    <property type="evidence" value="ECO:0007669"/>
    <property type="project" value="InterPro"/>
</dbReference>
<dbReference type="PANTHER" id="PTHR44858">
    <property type="entry name" value="TETRATRICOPEPTIDE REPEAT PROTEIN 6"/>
    <property type="match status" value="1"/>
</dbReference>
<reference evidence="5 6" key="1">
    <citation type="submission" date="2016-10" db="EMBL/GenBank/DDBJ databases">
        <authorList>
            <person name="de Groot N.N."/>
        </authorList>
    </citation>
    <scope>NUCLEOTIDE SEQUENCE [LARGE SCALE GENOMIC DNA]</scope>
    <source>
        <strain evidence="5 6">DSM 44778</strain>
    </source>
</reference>
<sequence length="445" mass="52224">MKSLALHEIGEVIRKVRKQRGLRLEDLADENISPATVSNIERGIAHVSPEKVSYLLEKLDLPKHKLPEMLVKEQEDLKKVQFDFLTISTLQQIGHLEEALDKLEQLNLDENHPYIAHYYYYKGSCYLSKKKWKQAERAFYNALRSAQHHSSYKESNIEAATYLLLGLCHFYQNHIEQALEYTNNGIKAFVKDGKLQYIRIRLYANKGMFLHRLGRYVEGMRLVEEIWDSISAADDIFSLLQLYWLRAEFSFQSGLIEEAIHYAYEGIEIARRNKMYSAMFSLWTLLGNIYTHEKKWELAETSLITALKLEEHFPACDMNSIAYTSLAVLYIQLNRKEKAYNHLLKAIQYAEQFQDHQRLIFNLQLTGDLCHSTGNTSEATQFYRKAIELTQKHGYKEKEYQLWFKLARCYDGQNEVEFQNCMRKMFELKGDNTPVKVDLTLKYTS</sequence>
<accession>A0A1I3LYY1</accession>
<keyword evidence="2 3" id="KW-0802">TPR repeat</keyword>
<organism evidence="5 6">
    <name type="scientific">Thermoflavimicrobium dichotomicum</name>
    <dbReference type="NCBI Taxonomy" id="46223"/>
    <lineage>
        <taxon>Bacteria</taxon>
        <taxon>Bacillati</taxon>
        <taxon>Bacillota</taxon>
        <taxon>Bacilli</taxon>
        <taxon>Bacillales</taxon>
        <taxon>Thermoactinomycetaceae</taxon>
        <taxon>Thermoflavimicrobium</taxon>
    </lineage>
</organism>
<keyword evidence="1" id="KW-0677">Repeat</keyword>
<feature type="domain" description="HTH cro/C1-type" evidence="4">
    <location>
        <begin position="13"/>
        <end position="66"/>
    </location>
</feature>
<dbReference type="PROSITE" id="PS50005">
    <property type="entry name" value="TPR"/>
    <property type="match status" value="1"/>
</dbReference>